<keyword evidence="6" id="KW-1185">Reference proteome</keyword>
<dbReference type="SUPFAM" id="SSF53756">
    <property type="entry name" value="UDP-Glycosyltransferase/glycogen phosphorylase"/>
    <property type="match status" value="1"/>
</dbReference>
<comment type="caution">
    <text evidence="5">The sequence shown here is derived from an EMBL/GenBank/DDBJ whole genome shotgun (WGS) entry which is preliminary data.</text>
</comment>
<evidence type="ECO:0000313" key="6">
    <source>
        <dbReference type="Proteomes" id="UP000603904"/>
    </source>
</evidence>
<evidence type="ECO:0000259" key="4">
    <source>
        <dbReference type="Pfam" id="PF13439"/>
    </source>
</evidence>
<dbReference type="PANTHER" id="PTHR12526:SF595">
    <property type="entry name" value="BLL5217 PROTEIN"/>
    <property type="match status" value="1"/>
</dbReference>
<sequence length="363" mass="38549">MGLADTGGSREALHVAMVAPPWYEVPPKGYGGIESMLADLVRGLAARGHRVTLIGAGAGADLRTYEEPQSARIGEAYPEVVHAARAARLLRGLDADVVHDHSLAGPLGAGCRAVPTVVTCHGDVTGEAGTILRDLGEAVSLVAISLAQRAQAPDLNWVARVHNAVDVASFPFAPVKEDWVLWLGRFSPDKGADLAIEAARAAGRRIVLAGKLVEAAEREHFRERVAPLLGAGAEYVGEADGALKRGLLSRARCLVLPLRWEEPFGMVLIEAMACGTPVVAIGRGAVPEIVADGLTGFVRRDPSELPAAIEEAGRLDPHVIRAHAERRFDVGPMVEGYERVYRAVIASSWREASGRVPALPLTR</sequence>
<evidence type="ECO:0000313" key="5">
    <source>
        <dbReference type="EMBL" id="GIH40355.1"/>
    </source>
</evidence>
<keyword evidence="2 5" id="KW-0808">Transferase</keyword>
<dbReference type="InterPro" id="IPR028098">
    <property type="entry name" value="Glyco_trans_4-like_N"/>
</dbReference>
<evidence type="ECO:0000259" key="3">
    <source>
        <dbReference type="Pfam" id="PF00534"/>
    </source>
</evidence>
<dbReference type="Proteomes" id="UP000603904">
    <property type="component" value="Unassembled WGS sequence"/>
</dbReference>
<feature type="domain" description="Glycosyltransferase subfamily 4-like N-terminal" evidence="4">
    <location>
        <begin position="30"/>
        <end position="168"/>
    </location>
</feature>
<dbReference type="Pfam" id="PF00534">
    <property type="entry name" value="Glycos_transf_1"/>
    <property type="match status" value="1"/>
</dbReference>
<keyword evidence="1" id="KW-0328">Glycosyltransferase</keyword>
<accession>A0ABQ4FZX1</accession>
<dbReference type="PANTHER" id="PTHR12526">
    <property type="entry name" value="GLYCOSYLTRANSFERASE"/>
    <property type="match status" value="1"/>
</dbReference>
<name>A0ABQ4FZX1_9ACTN</name>
<protein>
    <submittedName>
        <fullName evidence="5">Glycosyl transferase</fullName>
    </submittedName>
</protein>
<dbReference type="Pfam" id="PF13439">
    <property type="entry name" value="Glyco_transf_4"/>
    <property type="match status" value="1"/>
</dbReference>
<dbReference type="RefSeq" id="WP_204057772.1">
    <property type="nucleotide sequence ID" value="NZ_BAAAGP010000008.1"/>
</dbReference>
<evidence type="ECO:0000256" key="1">
    <source>
        <dbReference type="ARBA" id="ARBA00022676"/>
    </source>
</evidence>
<dbReference type="GO" id="GO:0016740">
    <property type="term" value="F:transferase activity"/>
    <property type="evidence" value="ECO:0007669"/>
    <property type="project" value="UniProtKB-KW"/>
</dbReference>
<dbReference type="InterPro" id="IPR001296">
    <property type="entry name" value="Glyco_trans_1"/>
</dbReference>
<gene>
    <name evidence="5" type="ORF">Mco01_33550</name>
</gene>
<reference evidence="5 6" key="1">
    <citation type="submission" date="2021-01" db="EMBL/GenBank/DDBJ databases">
        <title>Whole genome shotgun sequence of Microbispora corallina NBRC 16416.</title>
        <authorList>
            <person name="Komaki H."/>
            <person name="Tamura T."/>
        </authorList>
    </citation>
    <scope>NUCLEOTIDE SEQUENCE [LARGE SCALE GENOMIC DNA]</scope>
    <source>
        <strain evidence="5 6">NBRC 16416</strain>
    </source>
</reference>
<organism evidence="5 6">
    <name type="scientific">Microbispora corallina</name>
    <dbReference type="NCBI Taxonomy" id="83302"/>
    <lineage>
        <taxon>Bacteria</taxon>
        <taxon>Bacillati</taxon>
        <taxon>Actinomycetota</taxon>
        <taxon>Actinomycetes</taxon>
        <taxon>Streptosporangiales</taxon>
        <taxon>Streptosporangiaceae</taxon>
        <taxon>Microbispora</taxon>
    </lineage>
</organism>
<feature type="domain" description="Glycosyl transferase family 1" evidence="3">
    <location>
        <begin position="174"/>
        <end position="302"/>
    </location>
</feature>
<dbReference type="CDD" id="cd03802">
    <property type="entry name" value="GT4_AviGT4-like"/>
    <property type="match status" value="1"/>
</dbReference>
<dbReference type="Gene3D" id="3.40.50.2000">
    <property type="entry name" value="Glycogen Phosphorylase B"/>
    <property type="match status" value="2"/>
</dbReference>
<evidence type="ECO:0000256" key="2">
    <source>
        <dbReference type="ARBA" id="ARBA00022679"/>
    </source>
</evidence>
<proteinExistence type="predicted"/>
<dbReference type="EMBL" id="BOOC01000013">
    <property type="protein sequence ID" value="GIH40355.1"/>
    <property type="molecule type" value="Genomic_DNA"/>
</dbReference>